<evidence type="ECO:0000313" key="2">
    <source>
        <dbReference type="EMBL" id="SEP02270.1"/>
    </source>
</evidence>
<organism evidence="2 3">
    <name type="scientific">Halogranum amylolyticum</name>
    <dbReference type="NCBI Taxonomy" id="660520"/>
    <lineage>
        <taxon>Archaea</taxon>
        <taxon>Methanobacteriati</taxon>
        <taxon>Methanobacteriota</taxon>
        <taxon>Stenosarchaea group</taxon>
        <taxon>Halobacteria</taxon>
        <taxon>Halobacteriales</taxon>
        <taxon>Haloferacaceae</taxon>
    </lineage>
</organism>
<protein>
    <submittedName>
        <fullName evidence="2">Uncharacterized protein</fullName>
    </submittedName>
</protein>
<reference evidence="3" key="1">
    <citation type="submission" date="2016-10" db="EMBL/GenBank/DDBJ databases">
        <authorList>
            <person name="Varghese N."/>
            <person name="Submissions S."/>
        </authorList>
    </citation>
    <scope>NUCLEOTIDE SEQUENCE [LARGE SCALE GENOMIC DNA]</scope>
    <source>
        <strain evidence="3">CGMCC 1.10121</strain>
    </source>
</reference>
<keyword evidence="3" id="KW-1185">Reference proteome</keyword>
<dbReference type="EMBL" id="FODV01000011">
    <property type="protein sequence ID" value="SEP02270.1"/>
    <property type="molecule type" value="Genomic_DNA"/>
</dbReference>
<accession>A0A1H8UGB2</accession>
<dbReference type="Proteomes" id="UP000199126">
    <property type="component" value="Unassembled WGS sequence"/>
</dbReference>
<feature type="region of interest" description="Disordered" evidence="1">
    <location>
        <begin position="106"/>
        <end position="126"/>
    </location>
</feature>
<name>A0A1H8UGB2_9EURY</name>
<sequence length="126" mass="13649">MVNGALDTETGTSLSCYDCGHAYWYLGKGVHQGECPQCGSRLVTPAGDLRIVTSQSADTDDPAAVQLTGTDDSGRLFQYWFRTDTDHEAVCTRIDVCGYSLELDPDADWPPELFPPSVGDDDRLGA</sequence>
<evidence type="ECO:0000256" key="1">
    <source>
        <dbReference type="SAM" id="MobiDB-lite"/>
    </source>
</evidence>
<proteinExistence type="predicted"/>
<gene>
    <name evidence="2" type="ORF">SAMN04487948_1116</name>
</gene>
<dbReference type="AlphaFoldDB" id="A0A1H8UGB2"/>
<evidence type="ECO:0000313" key="3">
    <source>
        <dbReference type="Proteomes" id="UP000199126"/>
    </source>
</evidence>